<feature type="coiled-coil region" evidence="1">
    <location>
        <begin position="100"/>
        <end position="141"/>
    </location>
</feature>
<keyword evidence="4" id="KW-1185">Reference proteome</keyword>
<organism evidence="3 4">
    <name type="scientific">Apiospora arundinis</name>
    <dbReference type="NCBI Taxonomy" id="335852"/>
    <lineage>
        <taxon>Eukaryota</taxon>
        <taxon>Fungi</taxon>
        <taxon>Dikarya</taxon>
        <taxon>Ascomycota</taxon>
        <taxon>Pezizomycotina</taxon>
        <taxon>Sordariomycetes</taxon>
        <taxon>Xylariomycetidae</taxon>
        <taxon>Amphisphaeriales</taxon>
        <taxon>Apiosporaceae</taxon>
        <taxon>Apiospora</taxon>
    </lineage>
</organism>
<feature type="region of interest" description="Disordered" evidence="2">
    <location>
        <begin position="1"/>
        <end position="61"/>
    </location>
</feature>
<keyword evidence="1" id="KW-0175">Coiled coil</keyword>
<name>A0ABR2IKB2_9PEZI</name>
<evidence type="ECO:0000313" key="4">
    <source>
        <dbReference type="Proteomes" id="UP001390339"/>
    </source>
</evidence>
<proteinExistence type="predicted"/>
<reference evidence="3 4" key="1">
    <citation type="journal article" date="2024" name="IMA Fungus">
        <title>Apiospora arundinis, a panoply of carbohydrate-active enzymes and secondary metabolites.</title>
        <authorList>
            <person name="Sorensen T."/>
            <person name="Petersen C."/>
            <person name="Muurmann A.T."/>
            <person name="Christiansen J.V."/>
            <person name="Brundto M.L."/>
            <person name="Overgaard C.K."/>
            <person name="Boysen A.T."/>
            <person name="Wollenberg R.D."/>
            <person name="Larsen T.O."/>
            <person name="Sorensen J.L."/>
            <person name="Nielsen K.L."/>
            <person name="Sondergaard T.E."/>
        </authorList>
    </citation>
    <scope>NUCLEOTIDE SEQUENCE [LARGE SCALE GENOMIC DNA]</scope>
    <source>
        <strain evidence="3 4">AAU 773</strain>
    </source>
</reference>
<feature type="compositionally biased region" description="Basic and acidic residues" evidence="2">
    <location>
        <begin position="41"/>
        <end position="55"/>
    </location>
</feature>
<gene>
    <name evidence="3" type="ORF">PGQ11_009583</name>
</gene>
<feature type="compositionally biased region" description="Polar residues" evidence="2">
    <location>
        <begin position="29"/>
        <end position="38"/>
    </location>
</feature>
<sequence>MSNKTVKWSDSSVSGHKGSSRYDHDSGVGSLSSEQASTGGKPDRRFTAEDLERQRRSPRVLQEALRAKDDELAQVQKDNLRLVSDNKRLYSEQKATARDYKTLADERSNLQARVTALQIRNEELQSDNERLKTDNYNLHRKMGTSVTSESDYTAMMSGGLGESSTGLPHRTKSKSKHDVPDMDRMKNRIKPPKEEPPKRSSSKRRGSSSAPGARKPYIEEKMTTTDVSRPPPAPSASYHHAPVHYSYTPAAPLSYTQSNMPRTVSSVGSTYTEESGDYVAYPLPTERHHRKSKH</sequence>
<dbReference type="Proteomes" id="UP001390339">
    <property type="component" value="Unassembled WGS sequence"/>
</dbReference>
<accession>A0ABR2IKB2</accession>
<feature type="region of interest" description="Disordered" evidence="2">
    <location>
        <begin position="147"/>
        <end position="240"/>
    </location>
</feature>
<dbReference type="EMBL" id="JAPCWZ010000005">
    <property type="protein sequence ID" value="KAK8863348.1"/>
    <property type="molecule type" value="Genomic_DNA"/>
</dbReference>
<protein>
    <submittedName>
        <fullName evidence="3">Uncharacterized protein</fullName>
    </submittedName>
</protein>
<feature type="compositionally biased region" description="Basic and acidic residues" evidence="2">
    <location>
        <begin position="176"/>
        <end position="198"/>
    </location>
</feature>
<comment type="caution">
    <text evidence="3">The sequence shown here is derived from an EMBL/GenBank/DDBJ whole genome shotgun (WGS) entry which is preliminary data.</text>
</comment>
<evidence type="ECO:0000256" key="1">
    <source>
        <dbReference type="SAM" id="Coils"/>
    </source>
</evidence>
<evidence type="ECO:0000256" key="2">
    <source>
        <dbReference type="SAM" id="MobiDB-lite"/>
    </source>
</evidence>
<evidence type="ECO:0000313" key="3">
    <source>
        <dbReference type="EMBL" id="KAK8863348.1"/>
    </source>
</evidence>